<reference evidence="9" key="1">
    <citation type="submission" date="2021-01" db="EMBL/GenBank/DDBJ databases">
        <title>Whole genome shotgun sequence of Virgisporangium aurantiacum NBRC 16421.</title>
        <authorList>
            <person name="Komaki H."/>
            <person name="Tamura T."/>
        </authorList>
    </citation>
    <scope>NUCLEOTIDE SEQUENCE</scope>
    <source>
        <strain evidence="9">NBRC 16421</strain>
    </source>
</reference>
<evidence type="ECO:0000256" key="4">
    <source>
        <dbReference type="ARBA" id="ARBA00022475"/>
    </source>
</evidence>
<evidence type="ECO:0000256" key="6">
    <source>
        <dbReference type="ARBA" id="ARBA00022989"/>
    </source>
</evidence>
<evidence type="ECO:0000313" key="10">
    <source>
        <dbReference type="Proteomes" id="UP000612585"/>
    </source>
</evidence>
<dbReference type="AlphaFoldDB" id="A0A8J3Z6C4"/>
<evidence type="ECO:0000256" key="2">
    <source>
        <dbReference type="ARBA" id="ARBA00009142"/>
    </source>
</evidence>
<feature type="transmembrane region" description="Helical" evidence="8">
    <location>
        <begin position="6"/>
        <end position="31"/>
    </location>
</feature>
<comment type="subcellular location">
    <subcellularLocation>
        <location evidence="1 8">Cell membrane</location>
        <topology evidence="1 8">Multi-pass membrane protein</topology>
    </subcellularLocation>
</comment>
<keyword evidence="6 8" id="KW-1133">Transmembrane helix</keyword>
<dbReference type="InterPro" id="IPR002781">
    <property type="entry name" value="TM_pro_TauE-like"/>
</dbReference>
<feature type="transmembrane region" description="Helical" evidence="8">
    <location>
        <begin position="187"/>
        <end position="215"/>
    </location>
</feature>
<keyword evidence="5 8" id="KW-0812">Transmembrane</keyword>
<comment type="similarity">
    <text evidence="2 8">Belongs to the 4-toluene sulfonate uptake permease (TSUP) (TC 2.A.102) family.</text>
</comment>
<evidence type="ECO:0000256" key="3">
    <source>
        <dbReference type="ARBA" id="ARBA00022448"/>
    </source>
</evidence>
<dbReference type="InterPro" id="IPR052017">
    <property type="entry name" value="TSUP"/>
</dbReference>
<organism evidence="9 10">
    <name type="scientific">Virgisporangium aurantiacum</name>
    <dbReference type="NCBI Taxonomy" id="175570"/>
    <lineage>
        <taxon>Bacteria</taxon>
        <taxon>Bacillati</taxon>
        <taxon>Actinomycetota</taxon>
        <taxon>Actinomycetes</taxon>
        <taxon>Micromonosporales</taxon>
        <taxon>Micromonosporaceae</taxon>
        <taxon>Virgisporangium</taxon>
    </lineage>
</organism>
<evidence type="ECO:0000256" key="5">
    <source>
        <dbReference type="ARBA" id="ARBA00022692"/>
    </source>
</evidence>
<keyword evidence="3" id="KW-0813">Transport</keyword>
<dbReference type="PANTHER" id="PTHR30269:SF0">
    <property type="entry name" value="MEMBRANE TRANSPORTER PROTEIN YFCA-RELATED"/>
    <property type="match status" value="1"/>
</dbReference>
<evidence type="ECO:0000256" key="1">
    <source>
        <dbReference type="ARBA" id="ARBA00004651"/>
    </source>
</evidence>
<evidence type="ECO:0000313" key="9">
    <source>
        <dbReference type="EMBL" id="GIJ55778.1"/>
    </source>
</evidence>
<feature type="transmembrane region" description="Helical" evidence="8">
    <location>
        <begin position="103"/>
        <end position="121"/>
    </location>
</feature>
<dbReference type="Proteomes" id="UP000612585">
    <property type="component" value="Unassembled WGS sequence"/>
</dbReference>
<dbReference type="PANTHER" id="PTHR30269">
    <property type="entry name" value="TRANSMEMBRANE PROTEIN YFCA"/>
    <property type="match status" value="1"/>
</dbReference>
<protein>
    <recommendedName>
        <fullName evidence="8">Probable membrane transporter protein</fullName>
    </recommendedName>
</protein>
<name>A0A8J3Z6C4_9ACTN</name>
<keyword evidence="7 8" id="KW-0472">Membrane</keyword>
<feature type="transmembrane region" description="Helical" evidence="8">
    <location>
        <begin position="236"/>
        <end position="254"/>
    </location>
</feature>
<gene>
    <name evidence="9" type="ORF">Vau01_032940</name>
</gene>
<evidence type="ECO:0000256" key="7">
    <source>
        <dbReference type="ARBA" id="ARBA00023136"/>
    </source>
</evidence>
<evidence type="ECO:0000256" key="8">
    <source>
        <dbReference type="RuleBase" id="RU363041"/>
    </source>
</evidence>
<feature type="transmembrane region" description="Helical" evidence="8">
    <location>
        <begin position="77"/>
        <end position="97"/>
    </location>
</feature>
<comment type="caution">
    <text evidence="9">The sequence shown here is derived from an EMBL/GenBank/DDBJ whole genome shotgun (WGS) entry which is preliminary data.</text>
</comment>
<dbReference type="RefSeq" id="WP_203993090.1">
    <property type="nucleotide sequence ID" value="NZ_BOPG01000022.1"/>
</dbReference>
<accession>A0A8J3Z6C4</accession>
<dbReference type="GO" id="GO:0005886">
    <property type="term" value="C:plasma membrane"/>
    <property type="evidence" value="ECO:0007669"/>
    <property type="project" value="UniProtKB-SubCell"/>
</dbReference>
<keyword evidence="4 8" id="KW-1003">Cell membrane</keyword>
<feature type="transmembrane region" description="Helical" evidence="8">
    <location>
        <begin position="142"/>
        <end position="175"/>
    </location>
</feature>
<keyword evidence="10" id="KW-1185">Reference proteome</keyword>
<proteinExistence type="inferred from homology"/>
<sequence>MEPTEVALLIVAGIGAGIVNGFAGGGSLITFPALIATGLSPVSANVTNSLSVVPGYAASVYGTRKDLAELVGDRRSAVWELIPVVIAGAGTGCALLLLAPARAFDFVVPFLVLGAAVILAFQDRLRAVVGHPQDLSPKRRRIALHAMAGAVSVYGGYFGAAMGVMMVAGLGLVIASTMARISALKNVISTTVGLTTVVVFALFGPVDWLAVAIVAPSTIAGGYSGARLARRLRSDVLRWIIVCFAVVVGVVLLVRAF</sequence>
<dbReference type="EMBL" id="BOPG01000022">
    <property type="protein sequence ID" value="GIJ55778.1"/>
    <property type="molecule type" value="Genomic_DNA"/>
</dbReference>
<dbReference type="Pfam" id="PF01925">
    <property type="entry name" value="TauE"/>
    <property type="match status" value="1"/>
</dbReference>